<keyword evidence="1" id="KW-0472">Membrane</keyword>
<accession>Q7RJC1</accession>
<organism evidence="2 3">
    <name type="scientific">Plasmodium yoelii yoelii</name>
    <dbReference type="NCBI Taxonomy" id="73239"/>
    <lineage>
        <taxon>Eukaryota</taxon>
        <taxon>Sar</taxon>
        <taxon>Alveolata</taxon>
        <taxon>Apicomplexa</taxon>
        <taxon>Aconoidasida</taxon>
        <taxon>Haemosporida</taxon>
        <taxon>Plasmodiidae</taxon>
        <taxon>Plasmodium</taxon>
        <taxon>Plasmodium (Vinckeia)</taxon>
    </lineage>
</organism>
<proteinExistence type="predicted"/>
<name>Q7RJC1_PLAYO</name>
<dbReference type="Proteomes" id="UP000008553">
    <property type="component" value="Unassembled WGS sequence"/>
</dbReference>
<feature type="non-terminal residue" evidence="2">
    <location>
        <position position="31"/>
    </location>
</feature>
<evidence type="ECO:0000313" key="3">
    <source>
        <dbReference type="Proteomes" id="UP000008553"/>
    </source>
</evidence>
<keyword evidence="1" id="KW-0812">Transmembrane</keyword>
<comment type="caution">
    <text evidence="2">The sequence shown here is derived from an EMBL/GenBank/DDBJ whole genome shotgun (WGS) entry which is preliminary data.</text>
</comment>
<sequence length="31" mass="3858">MLAIYEVVLFNIIIVYYIKFVNLRLYRIIHN</sequence>
<feature type="transmembrane region" description="Helical" evidence="1">
    <location>
        <begin position="6"/>
        <end position="26"/>
    </location>
</feature>
<keyword evidence="3" id="KW-1185">Reference proteome</keyword>
<evidence type="ECO:0000313" key="2">
    <source>
        <dbReference type="EMBL" id="EAA22907.1"/>
    </source>
</evidence>
<dbReference type="AlphaFoldDB" id="Q7RJC1"/>
<protein>
    <submittedName>
        <fullName evidence="2">Uncharacterized protein</fullName>
    </submittedName>
</protein>
<keyword evidence="1" id="KW-1133">Transmembrane helix</keyword>
<reference evidence="2 3" key="1">
    <citation type="journal article" date="2002" name="Nature">
        <title>Genome sequence and comparative analysis of the model rodent malaria parasite Plasmodium yoelii yoelii.</title>
        <authorList>
            <person name="Carlton J.M."/>
            <person name="Angiuoli S.V."/>
            <person name="Suh B.B."/>
            <person name="Kooij T.W."/>
            <person name="Pertea M."/>
            <person name="Silva J.C."/>
            <person name="Ermolaeva M.D."/>
            <person name="Allen J.E."/>
            <person name="Selengut J.D."/>
            <person name="Koo H.L."/>
            <person name="Peterson J.D."/>
            <person name="Pop M."/>
            <person name="Kosack D.S."/>
            <person name="Shumway M.F."/>
            <person name="Bidwell S.L."/>
            <person name="Shallom S.J."/>
            <person name="van Aken S.E."/>
            <person name="Riedmuller S.B."/>
            <person name="Feldblyum T.V."/>
            <person name="Cho J.K."/>
            <person name="Quackenbush J."/>
            <person name="Sedegah M."/>
            <person name="Shoaibi A."/>
            <person name="Cummings L.M."/>
            <person name="Florens L."/>
            <person name="Yates J.R."/>
            <person name="Raine J.D."/>
            <person name="Sinden R.E."/>
            <person name="Harris M.A."/>
            <person name="Cunningham D.A."/>
            <person name="Preiser P.R."/>
            <person name="Bergman L.W."/>
            <person name="Vaidya A.B."/>
            <person name="van Lin L.H."/>
            <person name="Janse C.J."/>
            <person name="Waters A.P."/>
            <person name="Smith H.O."/>
            <person name="White O.R."/>
            <person name="Salzberg S.L."/>
            <person name="Venter J.C."/>
            <person name="Fraser C.M."/>
            <person name="Hoffman S.L."/>
            <person name="Gardner M.J."/>
            <person name="Carucci D.J."/>
        </authorList>
    </citation>
    <scope>NUCLEOTIDE SEQUENCE [LARGE SCALE GENOMIC DNA]</scope>
    <source>
        <strain evidence="2 3">17XNL</strain>
    </source>
</reference>
<dbReference type="EMBL" id="AABL01000955">
    <property type="protein sequence ID" value="EAA22907.1"/>
    <property type="molecule type" value="Genomic_DNA"/>
</dbReference>
<evidence type="ECO:0000256" key="1">
    <source>
        <dbReference type="SAM" id="Phobius"/>
    </source>
</evidence>
<dbReference type="InParanoid" id="Q7RJC1"/>
<dbReference type="PaxDb" id="73239-Q7RJC1"/>
<gene>
    <name evidence="2" type="ORF">PY03342</name>
</gene>